<dbReference type="EMBL" id="RCIW01000004">
    <property type="protein sequence ID" value="RLP11932.1"/>
    <property type="molecule type" value="Genomic_DNA"/>
</dbReference>
<dbReference type="PANTHER" id="PTHR43163">
    <property type="entry name" value="DIPEPTIDE TRANSPORT SYSTEM PERMEASE PROTEIN DPPB-RELATED"/>
    <property type="match status" value="1"/>
</dbReference>
<keyword evidence="2 7" id="KW-0813">Transport</keyword>
<evidence type="ECO:0000256" key="6">
    <source>
        <dbReference type="ARBA" id="ARBA00023136"/>
    </source>
</evidence>
<dbReference type="SUPFAM" id="SSF161098">
    <property type="entry name" value="MetI-like"/>
    <property type="match status" value="1"/>
</dbReference>
<dbReference type="CDD" id="cd06261">
    <property type="entry name" value="TM_PBP2"/>
    <property type="match status" value="1"/>
</dbReference>
<evidence type="ECO:0000256" key="1">
    <source>
        <dbReference type="ARBA" id="ARBA00004651"/>
    </source>
</evidence>
<feature type="transmembrane region" description="Helical" evidence="7">
    <location>
        <begin position="30"/>
        <end position="48"/>
    </location>
</feature>
<feature type="transmembrane region" description="Helical" evidence="7">
    <location>
        <begin position="122"/>
        <end position="142"/>
    </location>
</feature>
<evidence type="ECO:0000256" key="7">
    <source>
        <dbReference type="RuleBase" id="RU363032"/>
    </source>
</evidence>
<dbReference type="Gene3D" id="1.10.3720.10">
    <property type="entry name" value="MetI-like"/>
    <property type="match status" value="1"/>
</dbReference>
<dbReference type="OrthoDB" id="147688at2"/>
<comment type="similarity">
    <text evidence="7">Belongs to the binding-protein-dependent transport system permease family.</text>
</comment>
<keyword evidence="6 7" id="KW-0472">Membrane</keyword>
<dbReference type="InterPro" id="IPR000515">
    <property type="entry name" value="MetI-like"/>
</dbReference>
<name>A0A383S5Q6_9ACTN</name>
<feature type="transmembrane region" description="Helical" evidence="7">
    <location>
        <begin position="207"/>
        <end position="226"/>
    </location>
</feature>
<evidence type="ECO:0000256" key="2">
    <source>
        <dbReference type="ARBA" id="ARBA00022448"/>
    </source>
</evidence>
<dbReference type="Pfam" id="PF00528">
    <property type="entry name" value="BPD_transp_1"/>
    <property type="match status" value="1"/>
</dbReference>
<keyword evidence="11" id="KW-1185">Reference proteome</keyword>
<evidence type="ECO:0000313" key="11">
    <source>
        <dbReference type="Proteomes" id="UP000263928"/>
    </source>
</evidence>
<keyword evidence="5 7" id="KW-1133">Transmembrane helix</keyword>
<reference evidence="10" key="1">
    <citation type="submission" date="2018-08" db="EMBL/GenBank/DDBJ databases">
        <authorList>
            <person name="Ferrada E.E."/>
            <person name="Latorre B.A."/>
        </authorList>
    </citation>
    <scope>NUCLEOTIDE SEQUENCE [LARGE SCALE GENOMIC DNA]</scope>
    <source>
        <strain evidence="10">Propionibacterium_australiense1</strain>
    </source>
</reference>
<dbReference type="GO" id="GO:0005886">
    <property type="term" value="C:plasma membrane"/>
    <property type="evidence" value="ECO:0007669"/>
    <property type="project" value="UniProtKB-SubCell"/>
</dbReference>
<dbReference type="GO" id="GO:0055085">
    <property type="term" value="P:transmembrane transport"/>
    <property type="evidence" value="ECO:0007669"/>
    <property type="project" value="InterPro"/>
</dbReference>
<feature type="transmembrane region" description="Helical" evidence="7">
    <location>
        <begin position="309"/>
        <end position="332"/>
    </location>
</feature>
<dbReference type="EMBL" id="UNQJ01000002">
    <property type="protein sequence ID" value="SYZ32606.1"/>
    <property type="molecule type" value="Genomic_DNA"/>
</dbReference>
<comment type="subcellular location">
    <subcellularLocation>
        <location evidence="1 7">Cell membrane</location>
        <topology evidence="1 7">Multi-pass membrane protein</topology>
    </subcellularLocation>
</comment>
<evidence type="ECO:0000313" key="9">
    <source>
        <dbReference type="EMBL" id="RLP11932.1"/>
    </source>
</evidence>
<reference evidence="11" key="2">
    <citation type="submission" date="2018-08" db="EMBL/GenBank/DDBJ databases">
        <authorList>
            <person name="Hornung B."/>
        </authorList>
    </citation>
    <scope>NUCLEOTIDE SEQUENCE [LARGE SCALE GENOMIC DNA]</scope>
</reference>
<feature type="transmembrane region" description="Helical" evidence="7">
    <location>
        <begin position="267"/>
        <end position="289"/>
    </location>
</feature>
<protein>
    <submittedName>
        <fullName evidence="9">ABC transporter permease subunit</fullName>
    </submittedName>
    <submittedName>
        <fullName evidence="10">Binding-protein-dependent transport system inner membrane component</fullName>
    </submittedName>
</protein>
<dbReference type="PROSITE" id="PS50928">
    <property type="entry name" value="ABC_TM1"/>
    <property type="match status" value="1"/>
</dbReference>
<dbReference type="Proteomes" id="UP000279336">
    <property type="component" value="Unassembled WGS sequence"/>
</dbReference>
<feature type="domain" description="ABC transmembrane type-1" evidence="8">
    <location>
        <begin position="118"/>
        <end position="332"/>
    </location>
</feature>
<accession>A0A383S5Q6</accession>
<keyword evidence="4 7" id="KW-0812">Transmembrane</keyword>
<evidence type="ECO:0000256" key="4">
    <source>
        <dbReference type="ARBA" id="ARBA00022692"/>
    </source>
</evidence>
<dbReference type="AlphaFoldDB" id="A0A383S5Q6"/>
<organism evidence="10 11">
    <name type="scientific">Propionibacterium australiense</name>
    <dbReference type="NCBI Taxonomy" id="119981"/>
    <lineage>
        <taxon>Bacteria</taxon>
        <taxon>Bacillati</taxon>
        <taxon>Actinomycetota</taxon>
        <taxon>Actinomycetes</taxon>
        <taxon>Propionibacteriales</taxon>
        <taxon>Propionibacteriaceae</taxon>
        <taxon>Propionibacterium</taxon>
    </lineage>
</organism>
<evidence type="ECO:0000313" key="10">
    <source>
        <dbReference type="EMBL" id="SYZ32606.1"/>
    </source>
</evidence>
<dbReference type="Proteomes" id="UP000263928">
    <property type="component" value="Unassembled WGS sequence"/>
</dbReference>
<dbReference type="PANTHER" id="PTHR43163:SF9">
    <property type="entry name" value="ABC TRANSPORTER PERMEASE PROTEIN"/>
    <property type="match status" value="1"/>
</dbReference>
<dbReference type="InterPro" id="IPR035906">
    <property type="entry name" value="MetI-like_sf"/>
</dbReference>
<evidence type="ECO:0000256" key="3">
    <source>
        <dbReference type="ARBA" id="ARBA00022475"/>
    </source>
</evidence>
<gene>
    <name evidence="9" type="ORF">D7U36_03430</name>
    <name evidence="10" type="ORF">PROPAUS_0495</name>
</gene>
<evidence type="ECO:0000259" key="8">
    <source>
        <dbReference type="PROSITE" id="PS50928"/>
    </source>
</evidence>
<dbReference type="RefSeq" id="WP_119160983.1">
    <property type="nucleotide sequence ID" value="NZ_LR134442.1"/>
</dbReference>
<evidence type="ECO:0000256" key="5">
    <source>
        <dbReference type="ARBA" id="ARBA00022989"/>
    </source>
</evidence>
<evidence type="ECO:0000313" key="12">
    <source>
        <dbReference type="Proteomes" id="UP000279336"/>
    </source>
</evidence>
<keyword evidence="3" id="KW-1003">Cell membrane</keyword>
<proteinExistence type="inferred from homology"/>
<reference evidence="9 12" key="3">
    <citation type="submission" date="2018-10" db="EMBL/GenBank/DDBJ databases">
        <title>Propionibacterium australiense Genome Sequencing and Assembly.</title>
        <authorList>
            <person name="Bernier A.-M."/>
            <person name="Bernard K."/>
        </authorList>
    </citation>
    <scope>NUCLEOTIDE SEQUENCE [LARGE SCALE GENOMIC DNA]</scope>
    <source>
        <strain evidence="9 12">NML98A078</strain>
    </source>
</reference>
<sequence>MSAVAAPAGHTRRTGRRVFIGPLRYAGGQLIKCASLIFAVSVLTFFLAKVSPIDPVSAYLGAENAVDPSQYEALSAKWGLDEPAVGQFLRWWGNALHGDLGTSLMLQRPVAEVIAEGLANSVMLLATAWLASGVLGAVLGIVAGKNRGGWPDRLISTICYVFAALPTFWFGLLMLLLFAVHLGWFPIGLSTSAGVSLADSSLAERLHHMILPALTLSVSGVSSIALQTRARLVQESESDYALFAAGRGEGPWRFVIRHGLRNCLKPFVTLQFGSISEIIGGSVLAETVFSYAGLGALTSMAGTKGDLPLLIGITLISATIVFIGNLIANLLYPVIDPRIRQEWA</sequence>
<feature type="transmembrane region" description="Helical" evidence="7">
    <location>
        <begin position="154"/>
        <end position="187"/>
    </location>
</feature>